<dbReference type="PANTHER" id="PTHR34047:SF10">
    <property type="entry name" value="GROUP II INTRON-ASSOCIATED OPEN READING FRAME"/>
    <property type="match status" value="1"/>
</dbReference>
<dbReference type="EMBL" id="RFFG01000036">
    <property type="protein sequence ID" value="RMI42066.1"/>
    <property type="molecule type" value="Genomic_DNA"/>
</dbReference>
<accession>A0A3M2LY58</accession>
<dbReference type="PROSITE" id="PS50878">
    <property type="entry name" value="RT_POL"/>
    <property type="match status" value="1"/>
</dbReference>
<dbReference type="GO" id="GO:0003964">
    <property type="term" value="F:RNA-directed DNA polymerase activity"/>
    <property type="evidence" value="ECO:0007669"/>
    <property type="project" value="UniProtKB-KW"/>
</dbReference>
<dbReference type="InterPro" id="IPR000477">
    <property type="entry name" value="RT_dom"/>
</dbReference>
<keyword evidence="2" id="KW-0695">RNA-directed DNA polymerase</keyword>
<name>A0A3M2LY58_9ACTN</name>
<dbReference type="InterPro" id="IPR043502">
    <property type="entry name" value="DNA/RNA_pol_sf"/>
</dbReference>
<reference evidence="2 3" key="1">
    <citation type="submission" date="2018-10" db="EMBL/GenBank/DDBJ databases">
        <title>Isolation from soil.</title>
        <authorList>
            <person name="Hu J."/>
        </authorList>
    </citation>
    <scope>NUCLEOTIDE SEQUENCE [LARGE SCALE GENOMIC DNA]</scope>
    <source>
        <strain evidence="2 3">NEAU-Ht49</strain>
    </source>
</reference>
<organism evidence="2 3">
    <name type="scientific">Actinomadura harenae</name>
    <dbReference type="NCBI Taxonomy" id="2483351"/>
    <lineage>
        <taxon>Bacteria</taxon>
        <taxon>Bacillati</taxon>
        <taxon>Actinomycetota</taxon>
        <taxon>Actinomycetes</taxon>
        <taxon>Streptosporangiales</taxon>
        <taxon>Thermomonosporaceae</taxon>
        <taxon>Actinomadura</taxon>
    </lineage>
</organism>
<sequence>MVNGPEGLLLNVDADRWEHIEWRTVEDEVRRLRGRIFKAVQEGDWPKARNLQKLMLRSRANTLLSVRQVTQRNAGRKTAGIDGEVALTSEARAKVAVRVHSTIGTWNPRAVKRVFIPKAGSAAKLRPLGIPVIMDRCHQARVRNALEPEWEARFEPRSYGFRPGRSCQDAIESIFQATCQKLAKRTWVLDADLAAAFDKIDHSRLLEAIGAFPARDMVRAWLKAGVFETGKGFAPTGEGTPQGGVISPCLLNIALHGLEAAAGVRYHTGSRAGDTVAGCPIVVRYADDVVALCHSQEQAKQVKERLAEWLEPRGLVFNEDKTRIVHLGEGFDFLGFHIRRYPNGKLLTTPSAPAVKRLKLRLATEMRALRGSNAKAVISRLDPIVRGWAAYYRSVVSSEEFASLDHYVWALTFKWAKHSHPNKPTYWTVNRHFGKFNKFRNDKWVFGDPESGAYLPKFAWNNIVRHTLVQGRASPDDPDQVEYWAERRKRVKPPIDRYTLRLLTRQDARCPLCGDHLLTAEQPPQSPEQWAHWWLHVTRRAIASDYLVHHGRPSSPDGDQTRLVHASCHRGYLAHQRRSPAQQT</sequence>
<dbReference type="EC" id="2.7.7.49" evidence="2"/>
<dbReference type="CDD" id="cd01651">
    <property type="entry name" value="RT_G2_intron"/>
    <property type="match status" value="1"/>
</dbReference>
<dbReference type="InterPro" id="IPR051083">
    <property type="entry name" value="GrpII_Intron_Splice-Mob/Def"/>
</dbReference>
<protein>
    <submittedName>
        <fullName evidence="2">Group II intron reverse transcriptase/maturase</fullName>
        <ecNumber evidence="2">2.7.7.49</ecNumber>
    </submittedName>
</protein>
<evidence type="ECO:0000313" key="2">
    <source>
        <dbReference type="EMBL" id="RMI42066.1"/>
    </source>
</evidence>
<proteinExistence type="predicted"/>
<dbReference type="OrthoDB" id="1550386at2"/>
<dbReference type="Proteomes" id="UP000282674">
    <property type="component" value="Unassembled WGS sequence"/>
</dbReference>
<keyword evidence="2" id="KW-0548">Nucleotidyltransferase</keyword>
<dbReference type="NCBIfam" id="TIGR04416">
    <property type="entry name" value="group_II_RT_mat"/>
    <property type="match status" value="1"/>
</dbReference>
<dbReference type="AlphaFoldDB" id="A0A3M2LY58"/>
<dbReference type="InterPro" id="IPR025960">
    <property type="entry name" value="RVT_N"/>
</dbReference>
<dbReference type="Pfam" id="PF08388">
    <property type="entry name" value="GIIM"/>
    <property type="match status" value="1"/>
</dbReference>
<evidence type="ECO:0000313" key="3">
    <source>
        <dbReference type="Proteomes" id="UP000282674"/>
    </source>
</evidence>
<dbReference type="InterPro" id="IPR013597">
    <property type="entry name" value="Mat_intron_G2"/>
</dbReference>
<dbReference type="Pfam" id="PF13655">
    <property type="entry name" value="RVT_N"/>
    <property type="match status" value="1"/>
</dbReference>
<dbReference type="RefSeq" id="WP_122196060.1">
    <property type="nucleotide sequence ID" value="NZ_JBHSKC010000031.1"/>
</dbReference>
<keyword evidence="2" id="KW-0808">Transferase</keyword>
<keyword evidence="3" id="KW-1185">Reference proteome</keyword>
<dbReference type="SUPFAM" id="SSF56672">
    <property type="entry name" value="DNA/RNA polymerases"/>
    <property type="match status" value="1"/>
</dbReference>
<evidence type="ECO:0000259" key="1">
    <source>
        <dbReference type="PROSITE" id="PS50878"/>
    </source>
</evidence>
<dbReference type="Pfam" id="PF00078">
    <property type="entry name" value="RVT_1"/>
    <property type="match status" value="1"/>
</dbReference>
<gene>
    <name evidence="2" type="primary">ltrA</name>
    <name evidence="2" type="ORF">EBO15_20640</name>
</gene>
<dbReference type="PANTHER" id="PTHR34047">
    <property type="entry name" value="NUCLEAR INTRON MATURASE 1, MITOCHONDRIAL-RELATED"/>
    <property type="match status" value="1"/>
</dbReference>
<comment type="caution">
    <text evidence="2">The sequence shown here is derived from an EMBL/GenBank/DDBJ whole genome shotgun (WGS) entry which is preliminary data.</text>
</comment>
<dbReference type="InterPro" id="IPR030931">
    <property type="entry name" value="Group_II_RT_mat"/>
</dbReference>
<feature type="domain" description="Reverse transcriptase" evidence="1">
    <location>
        <begin position="97"/>
        <end position="338"/>
    </location>
</feature>